<evidence type="ECO:0000313" key="2">
    <source>
        <dbReference type="Proteomes" id="UP000886595"/>
    </source>
</evidence>
<organism evidence="1 2">
    <name type="scientific">Brassica carinata</name>
    <name type="common">Ethiopian mustard</name>
    <name type="synonym">Abyssinian cabbage</name>
    <dbReference type="NCBI Taxonomy" id="52824"/>
    <lineage>
        <taxon>Eukaryota</taxon>
        <taxon>Viridiplantae</taxon>
        <taxon>Streptophyta</taxon>
        <taxon>Embryophyta</taxon>
        <taxon>Tracheophyta</taxon>
        <taxon>Spermatophyta</taxon>
        <taxon>Magnoliopsida</taxon>
        <taxon>eudicotyledons</taxon>
        <taxon>Gunneridae</taxon>
        <taxon>Pentapetalae</taxon>
        <taxon>rosids</taxon>
        <taxon>malvids</taxon>
        <taxon>Brassicales</taxon>
        <taxon>Brassicaceae</taxon>
        <taxon>Brassiceae</taxon>
        <taxon>Brassica</taxon>
    </lineage>
</organism>
<dbReference type="OrthoDB" id="1743002at2759"/>
<dbReference type="EMBL" id="JAAMPC010000005">
    <property type="protein sequence ID" value="KAG2312325.1"/>
    <property type="molecule type" value="Genomic_DNA"/>
</dbReference>
<name>A0A8X8ATR2_BRACI</name>
<protein>
    <submittedName>
        <fullName evidence="1">Uncharacterized protein</fullName>
    </submittedName>
</protein>
<dbReference type="AlphaFoldDB" id="A0A8X8ATR2"/>
<dbReference type="Proteomes" id="UP000886595">
    <property type="component" value="Unassembled WGS sequence"/>
</dbReference>
<sequence>MFSASKNLLGKILFTVGALPSNKLDFSVIVDVTSSSKLTPYGEPPSPRAAHVATAVGPMFVYNGGLGPGGLSAEDLHVLYLTQQQPQWHSGCLLGRQPFLYNNAQNGLHIHWLERVQLKLQLLVSDDVLS</sequence>
<dbReference type="PANTHER" id="PTHR46422:SF4">
    <property type="entry name" value="SERINE_THREONINE-PROTEIN PHOSPHATASE BSL3"/>
    <property type="match status" value="1"/>
</dbReference>
<comment type="caution">
    <text evidence="1">The sequence shown here is derived from an EMBL/GenBank/DDBJ whole genome shotgun (WGS) entry which is preliminary data.</text>
</comment>
<gene>
    <name evidence="1" type="ORF">Bca52824_023882</name>
</gene>
<evidence type="ECO:0000313" key="1">
    <source>
        <dbReference type="EMBL" id="KAG2312325.1"/>
    </source>
</evidence>
<proteinExistence type="predicted"/>
<reference evidence="1 2" key="1">
    <citation type="submission" date="2020-02" db="EMBL/GenBank/DDBJ databases">
        <authorList>
            <person name="Ma Q."/>
            <person name="Huang Y."/>
            <person name="Song X."/>
            <person name="Pei D."/>
        </authorList>
    </citation>
    <scope>NUCLEOTIDE SEQUENCE [LARGE SCALE GENOMIC DNA]</scope>
    <source>
        <strain evidence="1">Sxm20200214</strain>
        <tissue evidence="1">Leaf</tissue>
    </source>
</reference>
<accession>A0A8X8ATR2</accession>
<dbReference type="PANTHER" id="PTHR46422">
    <property type="entry name" value="SERINE/THREONINE-PROTEIN PHOSPHATASE BSL3"/>
    <property type="match status" value="1"/>
</dbReference>
<keyword evidence="2" id="KW-1185">Reference proteome</keyword>